<protein>
    <submittedName>
        <fullName evidence="1">Uncharacterized protein</fullName>
    </submittedName>
</protein>
<proteinExistence type="predicted"/>
<gene>
    <name evidence="1" type="ORF">PENSTE_c014G06779</name>
</gene>
<dbReference type="Proteomes" id="UP000191285">
    <property type="component" value="Unassembled WGS sequence"/>
</dbReference>
<dbReference type="AlphaFoldDB" id="A0A1V6T1H9"/>
<evidence type="ECO:0000313" key="2">
    <source>
        <dbReference type="Proteomes" id="UP000191285"/>
    </source>
</evidence>
<reference evidence="2" key="1">
    <citation type="journal article" date="2017" name="Nat. Microbiol.">
        <title>Global analysis of biosynthetic gene clusters reveals vast potential of secondary metabolite production in Penicillium species.</title>
        <authorList>
            <person name="Nielsen J.C."/>
            <person name="Grijseels S."/>
            <person name="Prigent S."/>
            <person name="Ji B."/>
            <person name="Dainat J."/>
            <person name="Nielsen K.F."/>
            <person name="Frisvad J.C."/>
            <person name="Workman M."/>
            <person name="Nielsen J."/>
        </authorList>
    </citation>
    <scope>NUCLEOTIDE SEQUENCE [LARGE SCALE GENOMIC DNA]</scope>
    <source>
        <strain evidence="2">IBT 24891</strain>
    </source>
</reference>
<organism evidence="1 2">
    <name type="scientific">Penicillium steckii</name>
    <dbReference type="NCBI Taxonomy" id="303698"/>
    <lineage>
        <taxon>Eukaryota</taxon>
        <taxon>Fungi</taxon>
        <taxon>Dikarya</taxon>
        <taxon>Ascomycota</taxon>
        <taxon>Pezizomycotina</taxon>
        <taxon>Eurotiomycetes</taxon>
        <taxon>Eurotiomycetidae</taxon>
        <taxon>Eurotiales</taxon>
        <taxon>Aspergillaceae</taxon>
        <taxon>Penicillium</taxon>
    </lineage>
</organism>
<comment type="caution">
    <text evidence="1">The sequence shown here is derived from an EMBL/GenBank/DDBJ whole genome shotgun (WGS) entry which is preliminary data.</text>
</comment>
<evidence type="ECO:0000313" key="1">
    <source>
        <dbReference type="EMBL" id="OQE20036.1"/>
    </source>
</evidence>
<accession>A0A1V6T1H9</accession>
<sequence length="112" mass="12712">MAGTVWTSEEVSLLLFLASRDIQPEIIADMLNNRTTTLLSRGAAQAPRRTTSAVRGKLIWIKARHPEIWLEDGSIDVAMMMEFLYSLPFVDPAELNMLLYQATMEINLRSTR</sequence>
<dbReference type="EMBL" id="MLKD01000014">
    <property type="protein sequence ID" value="OQE20036.1"/>
    <property type="molecule type" value="Genomic_DNA"/>
</dbReference>
<name>A0A1V6T1H9_9EURO</name>
<dbReference type="OrthoDB" id="4301955at2759"/>
<keyword evidence="2" id="KW-1185">Reference proteome</keyword>